<comment type="caution">
    <text evidence="1">The sequence shown here is derived from an EMBL/GenBank/DDBJ whole genome shotgun (WGS) entry which is preliminary data.</text>
</comment>
<keyword evidence="2" id="KW-1185">Reference proteome</keyword>
<dbReference type="Proteomes" id="UP000020492">
    <property type="component" value="Unassembled WGS sequence"/>
</dbReference>
<gene>
    <name evidence="1" type="ORF">DEIPH_ctg052orf0001</name>
</gene>
<dbReference type="PATRIC" id="fig|1476583.3.peg.2870"/>
<dbReference type="AlphaFoldDB" id="A0A016QM01"/>
<reference evidence="1 2" key="1">
    <citation type="submission" date="2014-03" db="EMBL/GenBank/DDBJ databases">
        <title>Draft genome sequence of Deinococcus phoenicis 1P10ME.</title>
        <authorList>
            <person name="Stepanov V.G."/>
            <person name="Vaishampayan P."/>
            <person name="Venkateswaran K."/>
            <person name="Fox G.E."/>
        </authorList>
    </citation>
    <scope>NUCLEOTIDE SEQUENCE [LARGE SCALE GENOMIC DNA]</scope>
    <source>
        <strain evidence="1 2">1P10ME</strain>
    </source>
</reference>
<proteinExistence type="predicted"/>
<dbReference type="STRING" id="1476583.DEIPH_ctg052orf0001"/>
<accession>A0A016QM01</accession>
<name>A0A016QM01_9DEIO</name>
<evidence type="ECO:0000313" key="2">
    <source>
        <dbReference type="Proteomes" id="UP000020492"/>
    </source>
</evidence>
<dbReference type="OrthoDB" id="72214at2"/>
<protein>
    <submittedName>
        <fullName evidence="1">Uncharacterized protein</fullName>
    </submittedName>
</protein>
<sequence>MNWRVNLLNFWRYNRAILGVADPEDAEFAVPVSDTAPLPVRVVGGNPGGGGTGTPTQTISLSRIALALTAQAQALPNIPAGATGARVSVEGGVARVATAAPDPTPADGERWPDGSVWEVSGRTDLLAFRAVTASGNPKLQITYTQEQ</sequence>
<dbReference type="RefSeq" id="WP_034359302.1">
    <property type="nucleotide sequence ID" value="NZ_JHAC01000050.1"/>
</dbReference>
<organism evidence="1 2">
    <name type="scientific">Deinococcus phoenicis</name>
    <dbReference type="NCBI Taxonomy" id="1476583"/>
    <lineage>
        <taxon>Bacteria</taxon>
        <taxon>Thermotogati</taxon>
        <taxon>Deinococcota</taxon>
        <taxon>Deinococci</taxon>
        <taxon>Deinococcales</taxon>
        <taxon>Deinococcaceae</taxon>
        <taxon>Deinococcus</taxon>
    </lineage>
</organism>
<dbReference type="EMBL" id="JHAC01000050">
    <property type="protein sequence ID" value="EYB67011.1"/>
    <property type="molecule type" value="Genomic_DNA"/>
</dbReference>
<evidence type="ECO:0000313" key="1">
    <source>
        <dbReference type="EMBL" id="EYB67011.1"/>
    </source>
</evidence>